<accession>A0A1F8DWT4</accession>
<dbReference type="PANTHER" id="PTHR12674:SF2">
    <property type="entry name" value="PREFOLDIN SUBUNIT 5"/>
    <property type="match status" value="1"/>
</dbReference>
<sequence>MARKDEQMKEQKDFQEKLIAYRVLEARIDSLLKQRELLANKLVEIQTTLESIDEIEKSKDEIIFPLGSNAYMFGRAVDKDKIIVEVGAGIALEKNVTEARDILNKRKGGMENALTTLQRNIQEASDTMQTLEPEIQEMIDRQQQAQQQTQQRIQQQTQRGQTSQTKESGAD</sequence>
<dbReference type="InterPro" id="IPR009053">
    <property type="entry name" value="Prefoldin"/>
</dbReference>
<dbReference type="Pfam" id="PF02996">
    <property type="entry name" value="Prefoldin"/>
    <property type="match status" value="1"/>
</dbReference>
<evidence type="ECO:0000313" key="5">
    <source>
        <dbReference type="Proteomes" id="UP000177011"/>
    </source>
</evidence>
<dbReference type="Gene3D" id="1.10.287.370">
    <property type="match status" value="1"/>
</dbReference>
<dbReference type="HAMAP" id="MF_00308">
    <property type="entry name" value="PfdA"/>
    <property type="match status" value="1"/>
</dbReference>
<comment type="similarity">
    <text evidence="1">Belongs to the prefoldin subunit alpha family.</text>
</comment>
<dbReference type="InterPro" id="IPR011599">
    <property type="entry name" value="PFD_alpha_archaea"/>
</dbReference>
<dbReference type="NCBIfam" id="TIGR00293">
    <property type="entry name" value="prefoldin subunit alpha"/>
    <property type="match status" value="1"/>
</dbReference>
<feature type="region of interest" description="Disordered" evidence="3">
    <location>
        <begin position="137"/>
        <end position="171"/>
    </location>
</feature>
<evidence type="ECO:0000256" key="1">
    <source>
        <dbReference type="ARBA" id="ARBA00010048"/>
    </source>
</evidence>
<dbReference type="PANTHER" id="PTHR12674">
    <property type="entry name" value="PREFOLDIN SUBUNIT 5"/>
    <property type="match status" value="1"/>
</dbReference>
<dbReference type="SUPFAM" id="SSF46579">
    <property type="entry name" value="Prefoldin"/>
    <property type="match status" value="1"/>
</dbReference>
<name>A0A1F8DWT4_9BACT</name>
<dbReference type="AlphaFoldDB" id="A0A1F8DWT4"/>
<dbReference type="CDD" id="cd23160">
    <property type="entry name" value="Prefoldin_alpha_GimC"/>
    <property type="match status" value="1"/>
</dbReference>
<dbReference type="GO" id="GO:0051082">
    <property type="term" value="F:unfolded protein binding"/>
    <property type="evidence" value="ECO:0007669"/>
    <property type="project" value="InterPro"/>
</dbReference>
<dbReference type="GO" id="GO:0005737">
    <property type="term" value="C:cytoplasm"/>
    <property type="evidence" value="ECO:0007669"/>
    <property type="project" value="TreeGrafter"/>
</dbReference>
<dbReference type="GO" id="GO:0016272">
    <property type="term" value="C:prefoldin complex"/>
    <property type="evidence" value="ECO:0007669"/>
    <property type="project" value="InterPro"/>
</dbReference>
<evidence type="ECO:0000313" key="4">
    <source>
        <dbReference type="EMBL" id="OGM93011.1"/>
    </source>
</evidence>
<gene>
    <name evidence="4" type="ORF">A2935_03795</name>
</gene>
<reference evidence="4 5" key="1">
    <citation type="journal article" date="2016" name="Nat. Commun.">
        <title>Thousands of microbial genomes shed light on interconnected biogeochemical processes in an aquifer system.</title>
        <authorList>
            <person name="Anantharaman K."/>
            <person name="Brown C.T."/>
            <person name="Hug L.A."/>
            <person name="Sharon I."/>
            <person name="Castelle C.J."/>
            <person name="Probst A.J."/>
            <person name="Thomas B.C."/>
            <person name="Singh A."/>
            <person name="Wilkins M.J."/>
            <person name="Karaoz U."/>
            <person name="Brodie E.L."/>
            <person name="Williams K.H."/>
            <person name="Hubbard S.S."/>
            <person name="Banfield J.F."/>
        </authorList>
    </citation>
    <scope>NUCLEOTIDE SEQUENCE [LARGE SCALE GENOMIC DNA]</scope>
</reference>
<evidence type="ECO:0000256" key="2">
    <source>
        <dbReference type="NCBIfam" id="TIGR00293"/>
    </source>
</evidence>
<organism evidence="4 5">
    <name type="scientific">Candidatus Wolfebacteria bacterium RIFCSPLOWO2_01_FULL_47_17b</name>
    <dbReference type="NCBI Taxonomy" id="1802558"/>
    <lineage>
        <taxon>Bacteria</taxon>
        <taxon>Candidatus Wolfeibacteriota</taxon>
    </lineage>
</organism>
<evidence type="ECO:0000256" key="3">
    <source>
        <dbReference type="SAM" id="MobiDB-lite"/>
    </source>
</evidence>
<dbReference type="Proteomes" id="UP000177011">
    <property type="component" value="Unassembled WGS sequence"/>
</dbReference>
<dbReference type="InterPro" id="IPR004127">
    <property type="entry name" value="Prefoldin_subunit_alpha"/>
</dbReference>
<dbReference type="EMBL" id="MGIS01000016">
    <property type="protein sequence ID" value="OGM93011.1"/>
    <property type="molecule type" value="Genomic_DNA"/>
</dbReference>
<feature type="compositionally biased region" description="Low complexity" evidence="3">
    <location>
        <begin position="141"/>
        <end position="165"/>
    </location>
</feature>
<proteinExistence type="inferred from homology"/>
<protein>
    <recommendedName>
        <fullName evidence="2">Prefoldin subunit alpha</fullName>
    </recommendedName>
</protein>
<dbReference type="GO" id="GO:0006457">
    <property type="term" value="P:protein folding"/>
    <property type="evidence" value="ECO:0007669"/>
    <property type="project" value="UniProtKB-UniRule"/>
</dbReference>
<comment type="caution">
    <text evidence="4">The sequence shown here is derived from an EMBL/GenBank/DDBJ whole genome shotgun (WGS) entry which is preliminary data.</text>
</comment>